<accession>A6JRK3</accession>
<organism evidence="2 3">
    <name type="scientific">Rattus norvegicus</name>
    <name type="common">Rat</name>
    <dbReference type="NCBI Taxonomy" id="10116"/>
    <lineage>
        <taxon>Eukaryota</taxon>
        <taxon>Metazoa</taxon>
        <taxon>Chordata</taxon>
        <taxon>Craniata</taxon>
        <taxon>Vertebrata</taxon>
        <taxon>Euteleostomi</taxon>
        <taxon>Mammalia</taxon>
        <taxon>Eutheria</taxon>
        <taxon>Euarchontoglires</taxon>
        <taxon>Glires</taxon>
        <taxon>Rodentia</taxon>
        <taxon>Myomorpha</taxon>
        <taxon>Muroidea</taxon>
        <taxon>Muridae</taxon>
        <taxon>Murinae</taxon>
        <taxon>Rattus</taxon>
    </lineage>
</organism>
<feature type="compositionally biased region" description="Gly residues" evidence="1">
    <location>
        <begin position="28"/>
        <end position="39"/>
    </location>
</feature>
<sequence length="89" mass="9584">MGQDLRETWQRPQAWHGIASDALDCSEGGAGGTGPGGGRSQASGARRSAFLQGVWRHLPATRQATLPGALQLLQPPEHQLAMNWNRLDK</sequence>
<evidence type="ECO:0000313" key="2">
    <source>
        <dbReference type="EMBL" id="EDL97795.1"/>
    </source>
</evidence>
<reference evidence="3" key="1">
    <citation type="submission" date="2005-09" db="EMBL/GenBank/DDBJ databases">
        <authorList>
            <person name="Mural R.J."/>
            <person name="Li P.W."/>
            <person name="Adams M.D."/>
            <person name="Amanatides P.G."/>
            <person name="Baden-Tillson H."/>
            <person name="Barnstead M."/>
            <person name="Chin S.H."/>
            <person name="Dew I."/>
            <person name="Evans C.A."/>
            <person name="Ferriera S."/>
            <person name="Flanigan M."/>
            <person name="Fosler C."/>
            <person name="Glodek A."/>
            <person name="Gu Z."/>
            <person name="Holt R.A."/>
            <person name="Jennings D."/>
            <person name="Kraft C.L."/>
            <person name="Lu F."/>
            <person name="Nguyen T."/>
            <person name="Nusskern D.R."/>
            <person name="Pfannkoch C.M."/>
            <person name="Sitter C."/>
            <person name="Sutton G.G."/>
            <person name="Venter J.C."/>
            <person name="Wang Z."/>
            <person name="Woodage T."/>
            <person name="Zheng X.H."/>
            <person name="Zhong F."/>
        </authorList>
    </citation>
    <scope>NUCLEOTIDE SEQUENCE [LARGE SCALE GENOMIC DNA]</scope>
    <source>
        <strain>BN</strain>
        <strain evidence="3">Sprague-Dawley</strain>
    </source>
</reference>
<feature type="region of interest" description="Disordered" evidence="1">
    <location>
        <begin position="22"/>
        <end position="46"/>
    </location>
</feature>
<name>A6JRK3_RAT</name>
<gene>
    <name evidence="2" type="ORF">rCG_53443</name>
</gene>
<evidence type="ECO:0000256" key="1">
    <source>
        <dbReference type="SAM" id="MobiDB-lite"/>
    </source>
</evidence>
<dbReference type="Proteomes" id="UP000234681">
    <property type="component" value="Chromosome 5"/>
</dbReference>
<dbReference type="AlphaFoldDB" id="A6JRK3"/>
<dbReference type="EMBL" id="CH473998">
    <property type="protein sequence ID" value="EDL97795.1"/>
    <property type="molecule type" value="Genomic_DNA"/>
</dbReference>
<proteinExistence type="predicted"/>
<protein>
    <submittedName>
        <fullName evidence="2">RCG53443</fullName>
    </submittedName>
</protein>
<evidence type="ECO:0000313" key="3">
    <source>
        <dbReference type="Proteomes" id="UP000234681"/>
    </source>
</evidence>